<dbReference type="AlphaFoldDB" id="W6MVE8"/>
<evidence type="ECO:0000259" key="13">
    <source>
        <dbReference type="Pfam" id="PF02866"/>
    </source>
</evidence>
<feature type="binding site" evidence="10">
    <location>
        <position position="98"/>
    </location>
    <ligand>
        <name>NAD(+)</name>
        <dbReference type="ChEBI" id="CHEBI:57540"/>
    </ligand>
</feature>
<reference evidence="14" key="1">
    <citation type="submission" date="2013-12" db="EMBL/GenBank/DDBJ databases">
        <authorList>
            <person name="Genoscope - CEA"/>
        </authorList>
    </citation>
    <scope>NUCLEOTIDE SEQUENCE</scope>
    <source>
        <strain evidence="14">CBS 1993</strain>
    </source>
</reference>
<evidence type="ECO:0000256" key="11">
    <source>
        <dbReference type="RuleBase" id="RU003369"/>
    </source>
</evidence>
<reference evidence="14" key="2">
    <citation type="submission" date="2014-02" db="EMBL/GenBank/DDBJ databases">
        <title>Complete DNA sequence of /Kuraishia capsulata/ illustrates novel genomic features among budding yeasts (/Saccharomycotina/).</title>
        <authorList>
            <person name="Morales L."/>
            <person name="Noel B."/>
            <person name="Porcel B."/>
            <person name="Marcet-Houben M."/>
            <person name="Hullo M-F."/>
            <person name="Sacerdot C."/>
            <person name="Tekaia F."/>
            <person name="Leh-Louis V."/>
            <person name="Despons L."/>
            <person name="Khanna V."/>
            <person name="Aury J-M."/>
            <person name="Barbe V."/>
            <person name="Couloux A."/>
            <person name="Labadie K."/>
            <person name="Pelletier E."/>
            <person name="Souciet J-L."/>
            <person name="Boekhout T."/>
            <person name="Gabaldon T."/>
            <person name="Wincker P."/>
            <person name="Dujon B."/>
        </authorList>
    </citation>
    <scope>NUCLEOTIDE SEQUENCE</scope>
    <source>
        <strain evidence="14">CBS 1993</strain>
    </source>
</reference>
<dbReference type="GO" id="GO:0030060">
    <property type="term" value="F:L-malate dehydrogenase (NAD+) activity"/>
    <property type="evidence" value="ECO:0007669"/>
    <property type="project" value="UniProtKB-EC"/>
</dbReference>
<dbReference type="EC" id="1.1.1.37" evidence="3"/>
<dbReference type="GO" id="GO:0005829">
    <property type="term" value="C:cytosol"/>
    <property type="evidence" value="ECO:0007669"/>
    <property type="project" value="TreeGrafter"/>
</dbReference>
<feature type="binding site" evidence="10">
    <location>
        <position position="238"/>
    </location>
    <ligand>
        <name>NAD(+)</name>
        <dbReference type="ChEBI" id="CHEBI:57540"/>
    </ligand>
</feature>
<evidence type="ECO:0000256" key="4">
    <source>
        <dbReference type="ARBA" id="ARBA00022532"/>
    </source>
</evidence>
<dbReference type="GO" id="GO:0006735">
    <property type="term" value="P:NADH regeneration"/>
    <property type="evidence" value="ECO:0007669"/>
    <property type="project" value="EnsemblFungi"/>
</dbReference>
<dbReference type="GeneID" id="34519640"/>
<dbReference type="SUPFAM" id="SSF51735">
    <property type="entry name" value="NAD(P)-binding Rossmann-fold domains"/>
    <property type="match status" value="1"/>
</dbReference>
<gene>
    <name evidence="14" type="ORF">KUCA_T00002216001</name>
</gene>
<evidence type="ECO:0000256" key="5">
    <source>
        <dbReference type="ARBA" id="ARBA00023002"/>
    </source>
</evidence>
<feature type="binding site" evidence="10">
    <location>
        <position position="33"/>
    </location>
    <ligand>
        <name>NAD(+)</name>
        <dbReference type="ChEBI" id="CHEBI:57540"/>
    </ligand>
</feature>
<dbReference type="InterPro" id="IPR001236">
    <property type="entry name" value="Lactate/malate_DH_N"/>
</dbReference>
<evidence type="ECO:0000313" key="14">
    <source>
        <dbReference type="EMBL" id="CDK26245.1"/>
    </source>
</evidence>
<dbReference type="CDD" id="cd01337">
    <property type="entry name" value="MDH_glyoxysomal_mitochondrial"/>
    <property type="match status" value="1"/>
</dbReference>
<dbReference type="InterPro" id="IPR022383">
    <property type="entry name" value="Lactate/malate_DH_C"/>
</dbReference>
<dbReference type="Pfam" id="PF02866">
    <property type="entry name" value="Ldh_1_C"/>
    <property type="match status" value="1"/>
</dbReference>
<comment type="catalytic activity">
    <reaction evidence="7">
        <text>(S)-malate + NAD(+) = oxaloacetate + NADH + H(+)</text>
        <dbReference type="Rhea" id="RHEA:21432"/>
        <dbReference type="ChEBI" id="CHEBI:15378"/>
        <dbReference type="ChEBI" id="CHEBI:15589"/>
        <dbReference type="ChEBI" id="CHEBI:16452"/>
        <dbReference type="ChEBI" id="CHEBI:57540"/>
        <dbReference type="ChEBI" id="CHEBI:57945"/>
        <dbReference type="EC" id="1.1.1.37"/>
    </reaction>
</comment>
<evidence type="ECO:0000313" key="15">
    <source>
        <dbReference type="Proteomes" id="UP000019384"/>
    </source>
</evidence>
<evidence type="ECO:0000259" key="12">
    <source>
        <dbReference type="Pfam" id="PF00056"/>
    </source>
</evidence>
<feature type="binding site" evidence="9">
    <location>
        <position position="85"/>
    </location>
    <ligand>
        <name>substrate</name>
    </ligand>
</feature>
<feature type="active site" description="Proton acceptor" evidence="8">
    <location>
        <position position="184"/>
    </location>
</feature>
<dbReference type="InterPro" id="IPR015955">
    <property type="entry name" value="Lactate_DH/Glyco_Ohase_4_C"/>
</dbReference>
<evidence type="ECO:0000256" key="1">
    <source>
        <dbReference type="ARBA" id="ARBA00008824"/>
    </source>
</evidence>
<dbReference type="Gene3D" id="3.40.50.720">
    <property type="entry name" value="NAD(P)-binding Rossmann-like Domain"/>
    <property type="match status" value="1"/>
</dbReference>
<dbReference type="Gene3D" id="3.90.110.10">
    <property type="entry name" value="Lactate dehydrogenase/glycoside hydrolase, family 4, C-terminal"/>
    <property type="match status" value="1"/>
</dbReference>
<dbReference type="FunFam" id="3.90.110.10:FF:000009">
    <property type="entry name" value="Malate dehydrogenase"/>
    <property type="match status" value="1"/>
</dbReference>
<dbReference type="OrthoDB" id="4069699at2759"/>
<dbReference type="InterPro" id="IPR010097">
    <property type="entry name" value="Malate_DH_type1"/>
</dbReference>
<dbReference type="PANTHER" id="PTHR11540">
    <property type="entry name" value="MALATE AND LACTATE DEHYDROGENASE"/>
    <property type="match status" value="1"/>
</dbReference>
<proteinExistence type="inferred from homology"/>
<dbReference type="InterPro" id="IPR001557">
    <property type="entry name" value="L-lactate/malate_DH"/>
</dbReference>
<feature type="domain" description="Lactate/malate dehydrogenase C-terminal" evidence="13">
    <location>
        <begin position="151"/>
        <end position="335"/>
    </location>
</feature>
<keyword evidence="4" id="KW-0816">Tricarboxylic acid cycle</keyword>
<dbReference type="PIRSF" id="PIRSF000102">
    <property type="entry name" value="Lac_mal_DH"/>
    <property type="match status" value="1"/>
</dbReference>
<keyword evidence="6 10" id="KW-0520">NAD</keyword>
<evidence type="ECO:0000256" key="8">
    <source>
        <dbReference type="PIRSR" id="PIRSR000102-1"/>
    </source>
</evidence>
<feature type="binding site" evidence="9">
    <location>
        <position position="157"/>
    </location>
    <ligand>
        <name>substrate</name>
    </ligand>
</feature>
<dbReference type="SUPFAM" id="SSF56327">
    <property type="entry name" value="LDH C-terminal domain-like"/>
    <property type="match status" value="1"/>
</dbReference>
<evidence type="ECO:0000256" key="3">
    <source>
        <dbReference type="ARBA" id="ARBA00012995"/>
    </source>
</evidence>
<dbReference type="Pfam" id="PF00056">
    <property type="entry name" value="Ldh_1_N"/>
    <property type="match status" value="1"/>
</dbReference>
<feature type="binding site" evidence="9">
    <location>
        <position position="123"/>
    </location>
    <ligand>
        <name>substrate</name>
    </ligand>
</feature>
<keyword evidence="5 11" id="KW-0560">Oxidoreductase</keyword>
<dbReference type="FunFam" id="3.40.50.720:FF:000013">
    <property type="entry name" value="Malate dehydrogenase"/>
    <property type="match status" value="1"/>
</dbReference>
<keyword evidence="15" id="KW-1185">Reference proteome</keyword>
<feature type="binding site" evidence="10">
    <location>
        <begin position="7"/>
        <end position="13"/>
    </location>
    <ligand>
        <name>NAD(+)</name>
        <dbReference type="ChEBI" id="CHEBI:57540"/>
    </ligand>
</feature>
<feature type="binding site" evidence="10">
    <location>
        <begin position="121"/>
        <end position="123"/>
    </location>
    <ligand>
        <name>NAD(+)</name>
        <dbReference type="ChEBI" id="CHEBI:57540"/>
    </ligand>
</feature>
<evidence type="ECO:0000256" key="6">
    <source>
        <dbReference type="ARBA" id="ARBA00023027"/>
    </source>
</evidence>
<dbReference type="STRING" id="1382522.W6MVE8"/>
<dbReference type="NCBIfam" id="TIGR01772">
    <property type="entry name" value="MDH_euk_gproteo"/>
    <property type="match status" value="1"/>
</dbReference>
<name>W6MVE8_9ASCO</name>
<dbReference type="RefSeq" id="XP_022458252.1">
    <property type="nucleotide sequence ID" value="XM_022604475.1"/>
</dbReference>
<dbReference type="GO" id="GO:0003729">
    <property type="term" value="F:mRNA binding"/>
    <property type="evidence" value="ECO:0007669"/>
    <property type="project" value="EnsemblFungi"/>
</dbReference>
<dbReference type="GO" id="GO:0006635">
    <property type="term" value="P:fatty acid beta-oxidation"/>
    <property type="evidence" value="ECO:0007669"/>
    <property type="project" value="EnsemblFungi"/>
</dbReference>
<protein>
    <recommendedName>
        <fullName evidence="3">malate dehydrogenase</fullName>
        <ecNumber evidence="3">1.1.1.37</ecNumber>
    </recommendedName>
</protein>
<dbReference type="HOGENOM" id="CLU_047181_1_0_1"/>
<dbReference type="InterPro" id="IPR036291">
    <property type="entry name" value="NAD(P)-bd_dom_sf"/>
</dbReference>
<evidence type="ECO:0000256" key="7">
    <source>
        <dbReference type="ARBA" id="ARBA00048313"/>
    </source>
</evidence>
<evidence type="ECO:0000256" key="2">
    <source>
        <dbReference type="ARBA" id="ARBA00011738"/>
    </source>
</evidence>
<evidence type="ECO:0000256" key="10">
    <source>
        <dbReference type="PIRSR" id="PIRSR000102-3"/>
    </source>
</evidence>
<accession>W6MVE8</accession>
<feature type="domain" description="Lactate/malate dehydrogenase N-terminal" evidence="12">
    <location>
        <begin position="1"/>
        <end position="149"/>
    </location>
</feature>
<dbReference type="EMBL" id="HG793126">
    <property type="protein sequence ID" value="CDK26245.1"/>
    <property type="molecule type" value="Genomic_DNA"/>
</dbReference>
<comment type="subunit">
    <text evidence="2">Homodimer.</text>
</comment>
<dbReference type="GO" id="GO:0006099">
    <property type="term" value="P:tricarboxylic acid cycle"/>
    <property type="evidence" value="ECO:0007669"/>
    <property type="project" value="UniProtKB-KW"/>
</dbReference>
<evidence type="ECO:0000256" key="9">
    <source>
        <dbReference type="PIRSR" id="PIRSR000102-2"/>
    </source>
</evidence>
<feature type="binding site" evidence="9">
    <location>
        <position position="91"/>
    </location>
    <ligand>
        <name>substrate</name>
    </ligand>
</feature>
<organism evidence="14 15">
    <name type="scientific">Kuraishia capsulata CBS 1993</name>
    <dbReference type="NCBI Taxonomy" id="1382522"/>
    <lineage>
        <taxon>Eukaryota</taxon>
        <taxon>Fungi</taxon>
        <taxon>Dikarya</taxon>
        <taxon>Ascomycota</taxon>
        <taxon>Saccharomycotina</taxon>
        <taxon>Pichiomycetes</taxon>
        <taxon>Pichiales</taxon>
        <taxon>Pichiaceae</taxon>
        <taxon>Kuraishia</taxon>
    </lineage>
</organism>
<dbReference type="PANTHER" id="PTHR11540:SF16">
    <property type="entry name" value="MALATE DEHYDROGENASE, MITOCHONDRIAL"/>
    <property type="match status" value="1"/>
</dbReference>
<comment type="similarity">
    <text evidence="1">Belongs to the LDH/MDH superfamily. MDH type 1 family.</text>
</comment>
<dbReference type="Proteomes" id="UP000019384">
    <property type="component" value="Unassembled WGS sequence"/>
</dbReference>
<sequence>MKVTVLGAAGGIGQPLSLLLKLNTSIDVLSLYDIVNAHGVAADLSHIPTKSSVESYQPTSKTDTTQLQQALVGSDVVVIPAGIPRKPGMTRDDLFKINAGIVAGLVNAISIHSPKASVCIISNPVNSMVPLAAKILKQNGVFDPRKLFGVTTLDLQRFETFSAKLLGVSDPDLLKGRISVIGGHSGNTIVPLSHLSNNISTKFQQFVPEPKDLIHRVQFGGDEVVKAKEGRGSATLSMAAAAYRFIQTIIDPSTRHSGIVPESTFVSLRGIQGGDALADHLGVEFFAIPVQIGQNGQAERIVDPFELDFVSSDEKKLVAIAVKELKGNIEKGLNFKYDAKL</sequence>
<dbReference type="GO" id="GO:0005782">
    <property type="term" value="C:peroxisomal matrix"/>
    <property type="evidence" value="ECO:0007669"/>
    <property type="project" value="EnsemblFungi"/>
</dbReference>